<dbReference type="EMBL" id="FLUV01000871">
    <property type="protein sequence ID" value="SBW21675.1"/>
    <property type="molecule type" value="Genomic_DNA"/>
</dbReference>
<evidence type="ECO:0000313" key="3">
    <source>
        <dbReference type="Proteomes" id="UP000199013"/>
    </source>
</evidence>
<dbReference type="Proteomes" id="UP000199013">
    <property type="component" value="Unassembled WGS sequence"/>
</dbReference>
<keyword evidence="3" id="KW-1185">Reference proteome</keyword>
<evidence type="ECO:0000313" key="2">
    <source>
        <dbReference type="EMBL" id="SBW21675.1"/>
    </source>
</evidence>
<dbReference type="InterPro" id="IPR009839">
    <property type="entry name" value="SseB_N"/>
</dbReference>
<accession>A0A1C3NWY5</accession>
<dbReference type="AlphaFoldDB" id="A0A1C3NWY5"/>
<feature type="domain" description="SseB protein N-terminal" evidence="1">
    <location>
        <begin position="15"/>
        <end position="121"/>
    </location>
</feature>
<dbReference type="Pfam" id="PF07179">
    <property type="entry name" value="SseB"/>
    <property type="match status" value="2"/>
</dbReference>
<name>A0A1C3NWY5_9ACTN</name>
<evidence type="ECO:0000259" key="1">
    <source>
        <dbReference type="Pfam" id="PF07179"/>
    </source>
</evidence>
<reference evidence="3" key="1">
    <citation type="submission" date="2016-02" db="EMBL/GenBank/DDBJ databases">
        <authorList>
            <person name="Wibberg D."/>
        </authorList>
    </citation>
    <scope>NUCLEOTIDE SEQUENCE [LARGE SCALE GENOMIC DNA]</scope>
</reference>
<sequence>MSTAWQPANDTEVAMARALTDADRAGFFRILATADLYLPQVGPPQAGADETRGQTFITGEFAGQTVLPVFTSVEGLAAFSGAYTTTSYTELRQKWPTPQWWLAVNPGYPIDAYLPVEAVEAAARGELEIQIAGEAIVDAMADDPEAASALLDTDEALRAAVARADAAGYFDRLLDAMVVVPTAHKVTDPQEILEEGFPWLVAGVPDAPAIEVFTSAETFATAHPDQGPSVTLPFVLLAGVCPQGHALSVNPGIPWGIEVPADQVRSLLLWQPRDGSGEGADR</sequence>
<protein>
    <recommendedName>
        <fullName evidence="1">SseB protein N-terminal domain-containing protein</fullName>
    </recommendedName>
</protein>
<organism evidence="2 3">
    <name type="scientific">Candidatus Protofrankia californiensis</name>
    <dbReference type="NCBI Taxonomy" id="1839754"/>
    <lineage>
        <taxon>Bacteria</taxon>
        <taxon>Bacillati</taxon>
        <taxon>Actinomycetota</taxon>
        <taxon>Actinomycetes</taxon>
        <taxon>Frankiales</taxon>
        <taxon>Frankiaceae</taxon>
        <taxon>Protofrankia</taxon>
    </lineage>
</organism>
<gene>
    <name evidence="2" type="ORF">FDG2_2086</name>
</gene>
<proteinExistence type="predicted"/>
<feature type="domain" description="SseB protein N-terminal" evidence="1">
    <location>
        <begin position="154"/>
        <end position="265"/>
    </location>
</feature>